<keyword evidence="5" id="KW-1185">Reference proteome</keyword>
<evidence type="ECO:0000256" key="2">
    <source>
        <dbReference type="ARBA" id="ARBA00022801"/>
    </source>
</evidence>
<gene>
    <name evidence="4" type="ORF">NBZ79_13655</name>
</gene>
<dbReference type="EMBL" id="CP098747">
    <property type="protein sequence ID" value="USG60221.1"/>
    <property type="molecule type" value="Genomic_DNA"/>
</dbReference>
<organism evidence="4 5">
    <name type="scientific">Sneathiella marina</name>
    <dbReference type="NCBI Taxonomy" id="2950108"/>
    <lineage>
        <taxon>Bacteria</taxon>
        <taxon>Pseudomonadati</taxon>
        <taxon>Pseudomonadota</taxon>
        <taxon>Alphaproteobacteria</taxon>
        <taxon>Sneathiellales</taxon>
        <taxon>Sneathiellaceae</taxon>
        <taxon>Sneathiella</taxon>
    </lineage>
</organism>
<keyword evidence="2" id="KW-0378">Hydrolase</keyword>
<protein>
    <submittedName>
        <fullName evidence="4">PaaI family thioesterase</fullName>
    </submittedName>
</protein>
<dbReference type="CDD" id="cd03443">
    <property type="entry name" value="PaaI_thioesterase"/>
    <property type="match status" value="1"/>
</dbReference>
<dbReference type="Proteomes" id="UP001056291">
    <property type="component" value="Chromosome"/>
</dbReference>
<sequence length="164" mass="17746">MTIAQAQNPEFDKVVVDSFSRQPFMHTIGATLSTLEPGICEVSVDRDESLTQQHGFFHGGLVAAVADSAAGYAAFSLFPVDSTVLTVDYNVKFLRPANGSTIRACAEVVKPGRTLYVVKADVFVKDAGAERHCLTGLFTMMCLMGKPDAQNLGREPHKMSTEMT</sequence>
<dbReference type="InterPro" id="IPR039298">
    <property type="entry name" value="ACOT13"/>
</dbReference>
<dbReference type="InterPro" id="IPR006683">
    <property type="entry name" value="Thioestr_dom"/>
</dbReference>
<dbReference type="SUPFAM" id="SSF54637">
    <property type="entry name" value="Thioesterase/thiol ester dehydrase-isomerase"/>
    <property type="match status" value="1"/>
</dbReference>
<feature type="domain" description="Thioesterase" evidence="3">
    <location>
        <begin position="54"/>
        <end position="126"/>
    </location>
</feature>
<dbReference type="InterPro" id="IPR029069">
    <property type="entry name" value="HotDog_dom_sf"/>
</dbReference>
<reference evidence="4" key="1">
    <citation type="submission" date="2022-06" db="EMBL/GenBank/DDBJ databases">
        <title>Sneathiella actinostolidae sp. nov., isolated from a sea anemonein the Western Pacific Ocean.</title>
        <authorList>
            <person name="Wei M.J."/>
        </authorList>
    </citation>
    <scope>NUCLEOTIDE SEQUENCE</scope>
    <source>
        <strain evidence="4">PHK-P5</strain>
    </source>
</reference>
<dbReference type="PANTHER" id="PTHR21660:SF1">
    <property type="entry name" value="ACYL-COENZYME A THIOESTERASE 13"/>
    <property type="match status" value="1"/>
</dbReference>
<dbReference type="InterPro" id="IPR003736">
    <property type="entry name" value="PAAI_dom"/>
</dbReference>
<dbReference type="PANTHER" id="PTHR21660">
    <property type="entry name" value="THIOESTERASE SUPERFAMILY MEMBER-RELATED"/>
    <property type="match status" value="1"/>
</dbReference>
<dbReference type="Pfam" id="PF03061">
    <property type="entry name" value="4HBT"/>
    <property type="match status" value="1"/>
</dbReference>
<evidence type="ECO:0000256" key="1">
    <source>
        <dbReference type="ARBA" id="ARBA00008324"/>
    </source>
</evidence>
<comment type="similarity">
    <text evidence="1">Belongs to the thioesterase PaaI family.</text>
</comment>
<evidence type="ECO:0000259" key="3">
    <source>
        <dbReference type="Pfam" id="PF03061"/>
    </source>
</evidence>
<proteinExistence type="inferred from homology"/>
<evidence type="ECO:0000313" key="4">
    <source>
        <dbReference type="EMBL" id="USG60221.1"/>
    </source>
</evidence>
<dbReference type="NCBIfam" id="TIGR00369">
    <property type="entry name" value="unchar_dom_1"/>
    <property type="match status" value="1"/>
</dbReference>
<dbReference type="RefSeq" id="WP_251933030.1">
    <property type="nucleotide sequence ID" value="NZ_CP098747.1"/>
</dbReference>
<dbReference type="Gene3D" id="3.10.129.10">
    <property type="entry name" value="Hotdog Thioesterase"/>
    <property type="match status" value="1"/>
</dbReference>
<evidence type="ECO:0000313" key="5">
    <source>
        <dbReference type="Proteomes" id="UP001056291"/>
    </source>
</evidence>
<name>A0ABY4W6D7_9PROT</name>
<accession>A0ABY4W6D7</accession>